<dbReference type="RefSeq" id="WP_073093901.1">
    <property type="nucleotide sequence ID" value="NZ_FRCY01000004.1"/>
</dbReference>
<feature type="compositionally biased region" description="Basic and acidic residues" evidence="1">
    <location>
        <begin position="148"/>
        <end position="162"/>
    </location>
</feature>
<dbReference type="InterPro" id="IPR046687">
    <property type="entry name" value="DUF6557"/>
</dbReference>
<gene>
    <name evidence="2" type="ORF">SAMN04488057_10480</name>
</gene>
<dbReference type="Proteomes" id="UP000184513">
    <property type="component" value="Unassembled WGS sequence"/>
</dbReference>
<evidence type="ECO:0000313" key="3">
    <source>
        <dbReference type="Proteomes" id="UP000184513"/>
    </source>
</evidence>
<dbReference type="STRING" id="388280.SAMN04488057_10480"/>
<dbReference type="OrthoDB" id="1823576at2"/>
<reference evidence="2 3" key="1">
    <citation type="submission" date="2016-11" db="EMBL/GenBank/DDBJ databases">
        <authorList>
            <person name="Jaros S."/>
            <person name="Januszkiewicz K."/>
            <person name="Wedrychowicz H."/>
        </authorList>
    </citation>
    <scope>NUCLEOTIDE SEQUENCE [LARGE SCALE GENOMIC DNA]</scope>
    <source>
        <strain evidence="2 3">CGMCC 1.6102</strain>
    </source>
</reference>
<dbReference type="Pfam" id="PF20194">
    <property type="entry name" value="DUF6557"/>
    <property type="match status" value="1"/>
</dbReference>
<sequence>MTFHELIRRQHWLSIETELNRLYPDQEEQIDAYREVFNQLMEMKPDPSSDIAIRLTEIREEAENYVDVDGYHADGRVDPFSGNDGLALEFTPWDIWLGMKVDERAFKEFTELEIIAHCLYEMTFFSFDQEEIAEQLEDLNKTMEEFKDMTPEEKRRNTRSMDDFLSGLGERENE</sequence>
<proteinExistence type="predicted"/>
<accession>A0A1M7M4S2</accession>
<protein>
    <submittedName>
        <fullName evidence="2">Uncharacterized protein</fullName>
    </submittedName>
</protein>
<feature type="region of interest" description="Disordered" evidence="1">
    <location>
        <begin position="148"/>
        <end position="174"/>
    </location>
</feature>
<organism evidence="2 3">
    <name type="scientific">Cyclobacterium lianum</name>
    <dbReference type="NCBI Taxonomy" id="388280"/>
    <lineage>
        <taxon>Bacteria</taxon>
        <taxon>Pseudomonadati</taxon>
        <taxon>Bacteroidota</taxon>
        <taxon>Cytophagia</taxon>
        <taxon>Cytophagales</taxon>
        <taxon>Cyclobacteriaceae</taxon>
        <taxon>Cyclobacterium</taxon>
    </lineage>
</organism>
<evidence type="ECO:0000256" key="1">
    <source>
        <dbReference type="SAM" id="MobiDB-lite"/>
    </source>
</evidence>
<evidence type="ECO:0000313" key="2">
    <source>
        <dbReference type="EMBL" id="SHM85243.1"/>
    </source>
</evidence>
<keyword evidence="3" id="KW-1185">Reference proteome</keyword>
<dbReference type="EMBL" id="FRCY01000004">
    <property type="protein sequence ID" value="SHM85243.1"/>
    <property type="molecule type" value="Genomic_DNA"/>
</dbReference>
<dbReference type="AlphaFoldDB" id="A0A1M7M4S2"/>
<name>A0A1M7M4S2_9BACT</name>